<evidence type="ECO:0000313" key="9">
    <source>
        <dbReference type="Proteomes" id="UP000019488"/>
    </source>
</evidence>
<reference evidence="8" key="1">
    <citation type="journal article" date="2014" name="Genome Announc.">
        <title>Draft Genome Sequences of Two Lactobacillus Strains, L. farraginis JCM 14108T and L. composti JCM 14202T, Isolated from Compost of Distilled Shochu Residue.</title>
        <authorList>
            <person name="Yuki M."/>
            <person name="Oshima K."/>
            <person name="Suda W."/>
            <person name="Kitahara M."/>
            <person name="Kitamura K."/>
            <person name="Iida T."/>
            <person name="Hattori M."/>
            <person name="Ohkuma M."/>
        </authorList>
    </citation>
    <scope>NUCLEOTIDE SEQUENCE [LARGE SCALE GENOMIC DNA]</scope>
    <source>
        <strain evidence="8">JCM 14108</strain>
    </source>
</reference>
<dbReference type="PROSITE" id="PS50850">
    <property type="entry name" value="MFS"/>
    <property type="match status" value="1"/>
</dbReference>
<feature type="transmembrane region" description="Helical" evidence="6">
    <location>
        <begin position="7"/>
        <end position="31"/>
    </location>
</feature>
<feature type="transmembrane region" description="Helical" evidence="6">
    <location>
        <begin position="75"/>
        <end position="92"/>
    </location>
</feature>
<evidence type="ECO:0000256" key="1">
    <source>
        <dbReference type="ARBA" id="ARBA00004651"/>
    </source>
</evidence>
<dbReference type="Gene3D" id="1.20.1720.10">
    <property type="entry name" value="Multidrug resistance protein D"/>
    <property type="match status" value="1"/>
</dbReference>
<dbReference type="AlphaFoldDB" id="X0QE83"/>
<keyword evidence="3 6" id="KW-0812">Transmembrane</keyword>
<dbReference type="InterPro" id="IPR011701">
    <property type="entry name" value="MFS"/>
</dbReference>
<gene>
    <name evidence="8" type="ORF">JCM14108_1932</name>
</gene>
<evidence type="ECO:0000313" key="8">
    <source>
        <dbReference type="EMBL" id="GAF36935.1"/>
    </source>
</evidence>
<feature type="domain" description="Major facilitator superfamily (MFS) profile" evidence="7">
    <location>
        <begin position="9"/>
        <end position="145"/>
    </location>
</feature>
<accession>X0QE83</accession>
<evidence type="ECO:0000256" key="5">
    <source>
        <dbReference type="ARBA" id="ARBA00023136"/>
    </source>
</evidence>
<evidence type="ECO:0000256" key="3">
    <source>
        <dbReference type="ARBA" id="ARBA00022692"/>
    </source>
</evidence>
<keyword evidence="4 6" id="KW-1133">Transmembrane helix</keyword>
<dbReference type="eggNOG" id="COG2814">
    <property type="taxonomic scope" value="Bacteria"/>
</dbReference>
<feature type="transmembrane region" description="Helical" evidence="6">
    <location>
        <begin position="43"/>
        <end position="63"/>
    </location>
</feature>
<comment type="subcellular location">
    <subcellularLocation>
        <location evidence="1">Cell membrane</location>
        <topology evidence="1">Multi-pass membrane protein</topology>
    </subcellularLocation>
</comment>
<evidence type="ECO:0000259" key="7">
    <source>
        <dbReference type="PROSITE" id="PS50850"/>
    </source>
</evidence>
<evidence type="ECO:0000256" key="2">
    <source>
        <dbReference type="ARBA" id="ARBA00022448"/>
    </source>
</evidence>
<comment type="caution">
    <text evidence="8">The sequence shown here is derived from an EMBL/GenBank/DDBJ whole genome shotgun (WGS) entry which is preliminary data.</text>
</comment>
<dbReference type="EMBL" id="BAKI01000020">
    <property type="protein sequence ID" value="GAF36935.1"/>
    <property type="molecule type" value="Genomic_DNA"/>
</dbReference>
<protein>
    <submittedName>
        <fullName evidence="8">Drug resistance transporter, EmrB/QacA family</fullName>
    </submittedName>
</protein>
<dbReference type="SUPFAM" id="SSF103473">
    <property type="entry name" value="MFS general substrate transporter"/>
    <property type="match status" value="1"/>
</dbReference>
<keyword evidence="5 6" id="KW-0472">Membrane</keyword>
<dbReference type="GO" id="GO:0005886">
    <property type="term" value="C:plasma membrane"/>
    <property type="evidence" value="ECO:0007669"/>
    <property type="project" value="UniProtKB-SubCell"/>
</dbReference>
<dbReference type="Pfam" id="PF07690">
    <property type="entry name" value="MFS_1"/>
    <property type="match status" value="1"/>
</dbReference>
<proteinExistence type="predicted"/>
<dbReference type="GO" id="GO:0022857">
    <property type="term" value="F:transmembrane transporter activity"/>
    <property type="evidence" value="ECO:0007669"/>
    <property type="project" value="InterPro"/>
</dbReference>
<dbReference type="InterPro" id="IPR036259">
    <property type="entry name" value="MFS_trans_sf"/>
</dbReference>
<name>X0QE83_9LACO</name>
<dbReference type="PANTHER" id="PTHR23501:SF190">
    <property type="entry name" value="MAJOR FACILITATOR SUPERFAMILY MFS_1"/>
    <property type="match status" value="1"/>
</dbReference>
<dbReference type="PANTHER" id="PTHR23501">
    <property type="entry name" value="MAJOR FACILITATOR SUPERFAMILY"/>
    <property type="match status" value="1"/>
</dbReference>
<evidence type="ECO:0000256" key="6">
    <source>
        <dbReference type="SAM" id="Phobius"/>
    </source>
</evidence>
<feature type="transmembrane region" description="Helical" evidence="6">
    <location>
        <begin position="98"/>
        <end position="122"/>
    </location>
</feature>
<sequence length="145" mass="15779">MGKKNTTFAMIILIIGVFMSALDNGIIASALSTINYSFKVSEVQGTWGITGYTLGMAITTPIIGKLADKFGRRKLFLIEIGIFALGSLLVALSPSFSLFLAARLIQSVGGGGIFIIAPVMFYRHTLRRSRAGYWAPWEQLMGLLQ</sequence>
<keyword evidence="2" id="KW-0813">Transport</keyword>
<dbReference type="Proteomes" id="UP000019488">
    <property type="component" value="Unassembled WGS sequence"/>
</dbReference>
<organism evidence="8 9">
    <name type="scientific">Lentilactobacillus farraginis DSM 18382 = JCM 14108</name>
    <dbReference type="NCBI Taxonomy" id="1423743"/>
    <lineage>
        <taxon>Bacteria</taxon>
        <taxon>Bacillati</taxon>
        <taxon>Bacillota</taxon>
        <taxon>Bacilli</taxon>
        <taxon>Lactobacillales</taxon>
        <taxon>Lactobacillaceae</taxon>
        <taxon>Lentilactobacillus</taxon>
    </lineage>
</organism>
<evidence type="ECO:0000256" key="4">
    <source>
        <dbReference type="ARBA" id="ARBA00022989"/>
    </source>
</evidence>
<dbReference type="InterPro" id="IPR020846">
    <property type="entry name" value="MFS_dom"/>
</dbReference>